<feature type="domain" description="VTT" evidence="3">
    <location>
        <begin position="32"/>
        <end position="157"/>
    </location>
</feature>
<comment type="caution">
    <text evidence="4">The sequence shown here is derived from an EMBL/GenBank/DDBJ whole genome shotgun (WGS) entry which is preliminary data.</text>
</comment>
<feature type="transmembrane region" description="Helical" evidence="2">
    <location>
        <begin position="52"/>
        <end position="74"/>
    </location>
</feature>
<feature type="transmembrane region" description="Helical" evidence="2">
    <location>
        <begin position="174"/>
        <end position="192"/>
    </location>
</feature>
<organism evidence="4 5">
    <name type="scientific">Paenibacillus pini JCM 16418</name>
    <dbReference type="NCBI Taxonomy" id="1236976"/>
    <lineage>
        <taxon>Bacteria</taxon>
        <taxon>Bacillati</taxon>
        <taxon>Bacillota</taxon>
        <taxon>Bacilli</taxon>
        <taxon>Bacillales</taxon>
        <taxon>Paenibacillaceae</taxon>
        <taxon>Paenibacillus</taxon>
    </lineage>
</organism>
<dbReference type="PANTHER" id="PTHR42709">
    <property type="entry name" value="ALKALINE PHOSPHATASE LIKE PROTEIN"/>
    <property type="match status" value="1"/>
</dbReference>
<dbReference type="STRING" id="1236976.JCM16418_3800"/>
<dbReference type="EMBL" id="BAVZ01000013">
    <property type="protein sequence ID" value="GAF09648.1"/>
    <property type="molecule type" value="Genomic_DNA"/>
</dbReference>
<comment type="similarity">
    <text evidence="1">Belongs to the DedA family.</text>
</comment>
<dbReference type="eggNOG" id="COG0586">
    <property type="taxonomic scope" value="Bacteria"/>
</dbReference>
<dbReference type="RefSeq" id="WP_036651357.1">
    <property type="nucleotide sequence ID" value="NZ_BAVZ01000013.1"/>
</dbReference>
<dbReference type="PANTHER" id="PTHR42709:SF9">
    <property type="entry name" value="ALKALINE PHOSPHATASE LIKE PROTEIN"/>
    <property type="match status" value="1"/>
</dbReference>
<keyword evidence="5" id="KW-1185">Reference proteome</keyword>
<dbReference type="Proteomes" id="UP000019364">
    <property type="component" value="Unassembled WGS sequence"/>
</dbReference>
<evidence type="ECO:0000256" key="1">
    <source>
        <dbReference type="ARBA" id="ARBA00010792"/>
    </source>
</evidence>
<proteinExistence type="inferred from homology"/>
<accession>W7YQ77</accession>
<feature type="transmembrane region" description="Helical" evidence="2">
    <location>
        <begin position="14"/>
        <end position="32"/>
    </location>
</feature>
<dbReference type="GO" id="GO:0005886">
    <property type="term" value="C:plasma membrane"/>
    <property type="evidence" value="ECO:0007669"/>
    <property type="project" value="TreeGrafter"/>
</dbReference>
<keyword evidence="2" id="KW-0472">Membrane</keyword>
<dbReference type="InterPro" id="IPR032816">
    <property type="entry name" value="VTT_dom"/>
</dbReference>
<reference evidence="4 5" key="1">
    <citation type="journal article" date="2014" name="Genome Announc.">
        <title>Draft Genome Sequence of Paenibacillus pini JCM 16418T, Isolated from the Rhizosphere of Pine Tree.</title>
        <authorList>
            <person name="Yuki M."/>
            <person name="Oshima K."/>
            <person name="Suda W."/>
            <person name="Oshida Y."/>
            <person name="Kitamura K."/>
            <person name="Iida Y."/>
            <person name="Hattori M."/>
            <person name="Ohkuma M."/>
        </authorList>
    </citation>
    <scope>NUCLEOTIDE SEQUENCE [LARGE SCALE GENOMIC DNA]</scope>
    <source>
        <strain evidence="4 5">JCM 16418</strain>
    </source>
</reference>
<dbReference type="InterPro" id="IPR051311">
    <property type="entry name" value="DedA_domain"/>
</dbReference>
<feature type="transmembrane region" description="Helical" evidence="2">
    <location>
        <begin position="140"/>
        <end position="162"/>
    </location>
</feature>
<dbReference type="Pfam" id="PF09335">
    <property type="entry name" value="VTT_dom"/>
    <property type="match status" value="1"/>
</dbReference>
<protein>
    <submittedName>
        <fullName evidence="4">Alkaline phosphatase like protein</fullName>
    </submittedName>
</protein>
<keyword evidence="2" id="KW-1133">Transmembrane helix</keyword>
<keyword evidence="2" id="KW-0812">Transmembrane</keyword>
<dbReference type="AlphaFoldDB" id="W7YQ77"/>
<name>W7YQ77_9BACL</name>
<dbReference type="OrthoDB" id="9782291at2"/>
<evidence type="ECO:0000256" key="2">
    <source>
        <dbReference type="SAM" id="Phobius"/>
    </source>
</evidence>
<evidence type="ECO:0000313" key="5">
    <source>
        <dbReference type="Proteomes" id="UP000019364"/>
    </source>
</evidence>
<gene>
    <name evidence="4" type="ORF">JCM16418_3800</name>
</gene>
<sequence length="218" mass="24924">MELLKWVQLLFSEYGYAVLFIGLLLECIALPFPGETTMSYAGYLSYAGKLDFWGLLVLAFVGTTIGITITYLIGLKAGLPFIKRYGKWVLLTDHKIERAQKWFNKYGNGLIFIGYFIPGVRHFTGYFAGIISLPFRKFALYAYSGAALWVTLFLSIGKIFGPQWKSVFHLVEKYSFWVVGGIILVAVLLLLYRSRNKFLPLLLKTERKKKVKHVSKPR</sequence>
<evidence type="ECO:0000313" key="4">
    <source>
        <dbReference type="EMBL" id="GAF09648.1"/>
    </source>
</evidence>
<evidence type="ECO:0000259" key="3">
    <source>
        <dbReference type="Pfam" id="PF09335"/>
    </source>
</evidence>